<feature type="chain" id="PRO_5004214631" evidence="1">
    <location>
        <begin position="26"/>
        <end position="166"/>
    </location>
</feature>
<name>Q2RRQ2_RHORT</name>
<evidence type="ECO:0000313" key="3">
    <source>
        <dbReference type="Proteomes" id="UP000001929"/>
    </source>
</evidence>
<dbReference type="EnsemblBacteria" id="ABC23193">
    <property type="protein sequence ID" value="ABC23193"/>
    <property type="gene ID" value="Rru_A2393"/>
</dbReference>
<dbReference type="PhylomeDB" id="Q2RRQ2"/>
<organism evidence="2 3">
    <name type="scientific">Rhodospirillum rubrum (strain ATCC 11170 / ATH 1.1.1 / DSM 467 / LMG 4362 / NCIMB 8255 / S1)</name>
    <dbReference type="NCBI Taxonomy" id="269796"/>
    <lineage>
        <taxon>Bacteria</taxon>
        <taxon>Pseudomonadati</taxon>
        <taxon>Pseudomonadota</taxon>
        <taxon>Alphaproteobacteria</taxon>
        <taxon>Rhodospirillales</taxon>
        <taxon>Rhodospirillaceae</taxon>
        <taxon>Rhodospirillum</taxon>
    </lineage>
</organism>
<dbReference type="PATRIC" id="fig|269796.9.peg.2494"/>
<dbReference type="EMBL" id="CP000230">
    <property type="protein sequence ID" value="ABC23193.1"/>
    <property type="molecule type" value="Genomic_DNA"/>
</dbReference>
<dbReference type="Proteomes" id="UP000001929">
    <property type="component" value="Chromosome"/>
</dbReference>
<keyword evidence="3" id="KW-1185">Reference proteome</keyword>
<sequence>MRKLWHRSKFHLSALMLFLPAFYFAQQHGAFSTATAVGAMPATAPAAVALGPWRVAVSAMPGLPEPGADGALRRFILVKIVEGDVDTIRGSFLRIGKPRNIRTLGALAYGNPHFAMAQVPVPEGLTGKEELWLTIEGWDGTLHQTSWPLAAVTGQGADQETKEGNR</sequence>
<dbReference type="AlphaFoldDB" id="Q2RRQ2"/>
<proteinExistence type="predicted"/>
<keyword evidence="1" id="KW-0732">Signal</keyword>
<feature type="signal peptide" evidence="1">
    <location>
        <begin position="1"/>
        <end position="25"/>
    </location>
</feature>
<evidence type="ECO:0000256" key="1">
    <source>
        <dbReference type="SAM" id="SignalP"/>
    </source>
</evidence>
<dbReference type="STRING" id="269796.Rru_A2393"/>
<dbReference type="PIRSF" id="PIRSF029505">
    <property type="entry name" value="UCP029505"/>
    <property type="match status" value="1"/>
</dbReference>
<dbReference type="RefSeq" id="WP_011390146.1">
    <property type="nucleotide sequence ID" value="NC_007643.1"/>
</dbReference>
<dbReference type="KEGG" id="rru:Rru_A2393"/>
<dbReference type="InterPro" id="IPR016922">
    <property type="entry name" value="UCP029505"/>
</dbReference>
<dbReference type="eggNOG" id="ENOG50337NC">
    <property type="taxonomic scope" value="Bacteria"/>
</dbReference>
<evidence type="ECO:0000313" key="2">
    <source>
        <dbReference type="EMBL" id="ABC23193.1"/>
    </source>
</evidence>
<dbReference type="HOGENOM" id="CLU_127079_0_0_5"/>
<gene>
    <name evidence="2" type="ordered locus">Rru_A2393</name>
</gene>
<accession>Q2RRQ2</accession>
<reference evidence="2 3" key="1">
    <citation type="journal article" date="2011" name="Stand. Genomic Sci.">
        <title>Complete genome sequence of Rhodospirillum rubrum type strain (S1).</title>
        <authorList>
            <person name="Munk A.C."/>
            <person name="Copeland A."/>
            <person name="Lucas S."/>
            <person name="Lapidus A."/>
            <person name="Del Rio T.G."/>
            <person name="Barry K."/>
            <person name="Detter J.C."/>
            <person name="Hammon N."/>
            <person name="Israni S."/>
            <person name="Pitluck S."/>
            <person name="Brettin T."/>
            <person name="Bruce D."/>
            <person name="Han C."/>
            <person name="Tapia R."/>
            <person name="Gilna P."/>
            <person name="Schmutz J."/>
            <person name="Larimer F."/>
            <person name="Land M."/>
            <person name="Kyrpides N.C."/>
            <person name="Mavromatis K."/>
            <person name="Richardson P."/>
            <person name="Rohde M."/>
            <person name="Goker M."/>
            <person name="Klenk H.P."/>
            <person name="Zhang Y."/>
            <person name="Roberts G.P."/>
            <person name="Reslewic S."/>
            <person name="Schwartz D.C."/>
        </authorList>
    </citation>
    <scope>NUCLEOTIDE SEQUENCE [LARGE SCALE GENOMIC DNA]</scope>
    <source>
        <strain evidence="3">ATCC 11170 / ATH 1.1.1 / DSM 467 / LMG 4362 / NCIMB 8255 / S1</strain>
    </source>
</reference>
<protein>
    <submittedName>
        <fullName evidence="2">Uncharacterized protein</fullName>
    </submittedName>
</protein>